<keyword evidence="6" id="KW-0175">Coiled coil</keyword>
<dbReference type="Pfam" id="PF21730">
    <property type="entry name" value="Vma22_CCDC115"/>
    <property type="match status" value="1"/>
</dbReference>
<keyword evidence="8" id="KW-0968">Cytoplasmic vesicle</keyword>
<evidence type="ECO:0000256" key="11">
    <source>
        <dbReference type="ARBA" id="ARBA00093634"/>
    </source>
</evidence>
<reference key="1">
    <citation type="journal article" date="2007" name="Nature">
        <title>The medaka draft genome and insights into vertebrate genome evolution.</title>
        <authorList>
            <person name="Kasahara M."/>
            <person name="Naruse K."/>
            <person name="Sasaki S."/>
            <person name="Nakatani Y."/>
            <person name="Qu W."/>
            <person name="Ahsan B."/>
            <person name="Yamada T."/>
            <person name="Nagayasu Y."/>
            <person name="Doi K."/>
            <person name="Kasai Y."/>
            <person name="Jindo T."/>
            <person name="Kobayashi D."/>
            <person name="Shimada A."/>
            <person name="Toyoda A."/>
            <person name="Kuroki Y."/>
            <person name="Fujiyama A."/>
            <person name="Sasaki T."/>
            <person name="Shimizu A."/>
            <person name="Asakawa S."/>
            <person name="Shimizu N."/>
            <person name="Hashimoto S."/>
            <person name="Yang J."/>
            <person name="Lee Y."/>
            <person name="Matsushima K."/>
            <person name="Sugano S."/>
            <person name="Sakaizumi M."/>
            <person name="Narita T."/>
            <person name="Ohishi K."/>
            <person name="Haga S."/>
            <person name="Ohta F."/>
            <person name="Nomoto H."/>
            <person name="Nogata K."/>
            <person name="Morishita T."/>
            <person name="Endo T."/>
            <person name="Shin-I T."/>
            <person name="Takeda H."/>
            <person name="Morishita S."/>
            <person name="Kohara Y."/>
        </authorList>
    </citation>
    <scope>NUCLEOTIDE SEQUENCE [LARGE SCALE GENOMIC DNA]</scope>
    <source>
        <strain>Hd-rR</strain>
    </source>
</reference>
<dbReference type="Ensembl" id="ENSORLT00015030255.1">
    <property type="protein sequence ID" value="ENSORLP00015035483.1"/>
    <property type="gene ID" value="ENSORLG00015022111.1"/>
</dbReference>
<dbReference type="GO" id="GO:0005764">
    <property type="term" value="C:lysosome"/>
    <property type="evidence" value="ECO:0007669"/>
    <property type="project" value="UniProtKB-SubCell"/>
</dbReference>
<evidence type="ECO:0000313" key="15">
    <source>
        <dbReference type="Proteomes" id="UP000265200"/>
    </source>
</evidence>
<evidence type="ECO:0000256" key="5">
    <source>
        <dbReference type="ARBA" id="ARBA00022824"/>
    </source>
</evidence>
<dbReference type="PANTHER" id="PTHR31996">
    <property type="entry name" value="COILED-COIL DOMAIN-CONTAINING PROTEIN 115"/>
    <property type="match status" value="1"/>
</dbReference>
<evidence type="ECO:0000256" key="1">
    <source>
        <dbReference type="ARBA" id="ARBA00004177"/>
    </source>
</evidence>
<evidence type="ECO:0000256" key="6">
    <source>
        <dbReference type="ARBA" id="ARBA00023054"/>
    </source>
</evidence>
<dbReference type="AlphaFoldDB" id="A0A3P9JT37"/>
<dbReference type="Gene3D" id="1.10.287.3240">
    <property type="match status" value="1"/>
</dbReference>
<reference evidence="14" key="4">
    <citation type="submission" date="2025-09" db="UniProtKB">
        <authorList>
            <consortium name="Ensembl"/>
        </authorList>
    </citation>
    <scope>IDENTIFICATION</scope>
    <source>
        <strain evidence="14">HSOK</strain>
    </source>
</reference>
<dbReference type="PANTHER" id="PTHR31996:SF2">
    <property type="entry name" value="COILED-COIL DOMAIN-CONTAINING PROTEIN 115"/>
    <property type="match status" value="1"/>
</dbReference>
<feature type="compositionally biased region" description="Basic and acidic residues" evidence="13">
    <location>
        <begin position="121"/>
        <end position="134"/>
    </location>
</feature>
<evidence type="ECO:0000256" key="13">
    <source>
        <dbReference type="SAM" id="MobiDB-lite"/>
    </source>
</evidence>
<dbReference type="GO" id="GO:0005768">
    <property type="term" value="C:endosome"/>
    <property type="evidence" value="ECO:0007669"/>
    <property type="project" value="UniProtKB-SubCell"/>
</dbReference>
<evidence type="ECO:0000256" key="3">
    <source>
        <dbReference type="ARBA" id="ARBA00004399"/>
    </source>
</evidence>
<evidence type="ECO:0000256" key="2">
    <source>
        <dbReference type="ARBA" id="ARBA00004371"/>
    </source>
</evidence>
<evidence type="ECO:0000256" key="10">
    <source>
        <dbReference type="ARBA" id="ARBA00064380"/>
    </source>
</evidence>
<evidence type="ECO:0000256" key="8">
    <source>
        <dbReference type="ARBA" id="ARBA00023329"/>
    </source>
</evidence>
<comment type="subunit">
    <text evidence="10">Accessory component of the multisubunit proton-transporting vacuolar (V)-ATPase protein pump.</text>
</comment>
<dbReference type="Proteomes" id="UP000265200">
    <property type="component" value="Chromosome 7"/>
</dbReference>
<keyword evidence="4" id="KW-0967">Endosome</keyword>
<keyword evidence="7" id="KW-0458">Lysosome</keyword>
<protein>
    <recommendedName>
        <fullName evidence="11">Vacuolar ATPase assembly protein VMA22</fullName>
    </recommendedName>
    <alternativeName>
        <fullName evidence="12">Coiled-coil domain-containing protein 115</fullName>
    </alternativeName>
</protein>
<dbReference type="GO" id="GO:0005793">
    <property type="term" value="C:endoplasmic reticulum-Golgi intermediate compartment"/>
    <property type="evidence" value="ECO:0007669"/>
    <property type="project" value="UniProtKB-SubCell"/>
</dbReference>
<evidence type="ECO:0000256" key="4">
    <source>
        <dbReference type="ARBA" id="ARBA00022753"/>
    </source>
</evidence>
<keyword evidence="5" id="KW-0256">Endoplasmic reticulum</keyword>
<comment type="subcellular location">
    <subcellularLocation>
        <location evidence="9">Cytoplasmic vesicle</location>
        <location evidence="9">COPI-coated vesicle</location>
    </subcellularLocation>
    <subcellularLocation>
        <location evidence="3">Endoplasmic reticulum-Golgi intermediate compartment</location>
    </subcellularLocation>
    <subcellularLocation>
        <location evidence="1">Endosome</location>
    </subcellularLocation>
    <subcellularLocation>
        <location evidence="2">Lysosome</location>
    </subcellularLocation>
</comment>
<evidence type="ECO:0000256" key="12">
    <source>
        <dbReference type="ARBA" id="ARBA00093646"/>
    </source>
</evidence>
<feature type="region of interest" description="Disordered" evidence="13">
    <location>
        <begin position="95"/>
        <end position="147"/>
    </location>
</feature>
<organism evidence="14 15">
    <name type="scientific">Oryzias latipes</name>
    <name type="common">Japanese rice fish</name>
    <name type="synonym">Japanese killifish</name>
    <dbReference type="NCBI Taxonomy" id="8090"/>
    <lineage>
        <taxon>Eukaryota</taxon>
        <taxon>Metazoa</taxon>
        <taxon>Chordata</taxon>
        <taxon>Craniata</taxon>
        <taxon>Vertebrata</taxon>
        <taxon>Euteleostomi</taxon>
        <taxon>Actinopterygii</taxon>
        <taxon>Neopterygii</taxon>
        <taxon>Teleostei</taxon>
        <taxon>Neoteleostei</taxon>
        <taxon>Acanthomorphata</taxon>
        <taxon>Ovalentaria</taxon>
        <taxon>Atherinomorphae</taxon>
        <taxon>Beloniformes</taxon>
        <taxon>Adrianichthyidae</taxon>
        <taxon>Oryziinae</taxon>
        <taxon>Oryzias</taxon>
    </lineage>
</organism>
<sequence>MGGSELQDTRANMDEELLRFMDLLELLEKKRATLNSLIEQGWFSITKARYSMGNKHVSALQYASEMVPLVCVHSKALENGEVQFFTERHIQKSSAESSDDLLPIEDIGPQEEGLRRRNKTKKDTPEKKDTEVAKTAEGPEVNPVGKIDQNLQQDPLKWFGILVPQPLKQAQSSFKQVIELSAEIAALQSAVLRTRQKLRLSLAKELNSEESLGKSAEEKYPTSDVTVSEQKECIQQNKIVV</sequence>
<evidence type="ECO:0000256" key="9">
    <source>
        <dbReference type="ARBA" id="ARBA00046287"/>
    </source>
</evidence>
<dbReference type="FunFam" id="1.10.287.3240:FF:000005">
    <property type="entry name" value="coiled-coil domain-containing protein 115"/>
    <property type="match status" value="1"/>
</dbReference>
<dbReference type="InterPro" id="IPR040357">
    <property type="entry name" value="Vma22/CCDC115"/>
</dbReference>
<dbReference type="GO" id="GO:0070072">
    <property type="term" value="P:vacuolar proton-transporting V-type ATPase complex assembly"/>
    <property type="evidence" value="ECO:0007669"/>
    <property type="project" value="InterPro"/>
</dbReference>
<evidence type="ECO:0000313" key="14">
    <source>
        <dbReference type="Ensembl" id="ENSORLP00015035483.1"/>
    </source>
</evidence>
<reference evidence="14" key="3">
    <citation type="submission" date="2025-08" db="UniProtKB">
        <authorList>
            <consortium name="Ensembl"/>
        </authorList>
    </citation>
    <scope>IDENTIFICATION</scope>
    <source>
        <strain evidence="14">HSOK</strain>
    </source>
</reference>
<dbReference type="GO" id="GO:0030137">
    <property type="term" value="C:COPI-coated vesicle"/>
    <property type="evidence" value="ECO:0007669"/>
    <property type="project" value="UniProtKB-SubCell"/>
</dbReference>
<accession>A0A3P9JT37</accession>
<evidence type="ECO:0000256" key="7">
    <source>
        <dbReference type="ARBA" id="ARBA00023228"/>
    </source>
</evidence>
<name>A0A3P9JT37_ORYLA</name>
<proteinExistence type="predicted"/>
<reference evidence="14 15" key="2">
    <citation type="submission" date="2017-04" db="EMBL/GenBank/DDBJ databases">
        <title>CpG methylation of centromeres and impact of large insertions on vertebrate speciation.</title>
        <authorList>
            <person name="Ichikawa K."/>
            <person name="Yoshimura J."/>
            <person name="Morishita S."/>
        </authorList>
    </citation>
    <scope>NUCLEOTIDE SEQUENCE</scope>
    <source>
        <strain evidence="14 15">HSOK</strain>
    </source>
</reference>